<dbReference type="Pfam" id="PF01551">
    <property type="entry name" value="Peptidase_M23"/>
    <property type="match status" value="1"/>
</dbReference>
<dbReference type="RefSeq" id="WP_194031433.1">
    <property type="nucleotide sequence ID" value="NZ_JADEWZ010000044.1"/>
</dbReference>
<dbReference type="Proteomes" id="UP000654482">
    <property type="component" value="Unassembled WGS sequence"/>
</dbReference>
<dbReference type="SUPFAM" id="SSF51261">
    <property type="entry name" value="Duplicated hybrid motif"/>
    <property type="match status" value="1"/>
</dbReference>
<gene>
    <name evidence="3" type="ORF">IQ249_20860</name>
</gene>
<dbReference type="PROSITE" id="PS51782">
    <property type="entry name" value="LYSM"/>
    <property type="match status" value="1"/>
</dbReference>
<dbReference type="CDD" id="cd00118">
    <property type="entry name" value="LysM"/>
    <property type="match status" value="1"/>
</dbReference>
<feature type="compositionally biased region" description="Polar residues" evidence="1">
    <location>
        <begin position="450"/>
        <end position="465"/>
    </location>
</feature>
<evidence type="ECO:0000259" key="2">
    <source>
        <dbReference type="PROSITE" id="PS51782"/>
    </source>
</evidence>
<feature type="compositionally biased region" description="Polar residues" evidence="1">
    <location>
        <begin position="1"/>
        <end position="40"/>
    </location>
</feature>
<dbReference type="InterPro" id="IPR050570">
    <property type="entry name" value="Cell_wall_metabolism_enzyme"/>
</dbReference>
<dbReference type="PANTHER" id="PTHR21666">
    <property type="entry name" value="PEPTIDASE-RELATED"/>
    <property type="match status" value="1"/>
</dbReference>
<dbReference type="SUPFAM" id="SSF54106">
    <property type="entry name" value="LysM domain"/>
    <property type="match status" value="1"/>
</dbReference>
<name>A0A8J7E0H2_9CYAN</name>
<feature type="domain" description="LysM" evidence="2">
    <location>
        <begin position="297"/>
        <end position="341"/>
    </location>
</feature>
<keyword evidence="4" id="KW-1185">Reference proteome</keyword>
<dbReference type="Gene3D" id="3.10.350.10">
    <property type="entry name" value="LysM domain"/>
    <property type="match status" value="1"/>
</dbReference>
<dbReference type="InterPro" id="IPR036779">
    <property type="entry name" value="LysM_dom_sf"/>
</dbReference>
<dbReference type="InterPro" id="IPR016047">
    <property type="entry name" value="M23ase_b-sheet_dom"/>
</dbReference>
<dbReference type="AlphaFoldDB" id="A0A8J7E0H2"/>
<dbReference type="PANTHER" id="PTHR21666:SF270">
    <property type="entry name" value="MUREIN HYDROLASE ACTIVATOR ENVC"/>
    <property type="match status" value="1"/>
</dbReference>
<comment type="caution">
    <text evidence="3">The sequence shown here is derived from an EMBL/GenBank/DDBJ whole genome shotgun (WGS) entry which is preliminary data.</text>
</comment>
<dbReference type="CDD" id="cd12797">
    <property type="entry name" value="M23_peptidase"/>
    <property type="match status" value="1"/>
</dbReference>
<feature type="region of interest" description="Disordered" evidence="1">
    <location>
        <begin position="1"/>
        <end position="48"/>
    </location>
</feature>
<organism evidence="3 4">
    <name type="scientific">Lusitaniella coriacea LEGE 07157</name>
    <dbReference type="NCBI Taxonomy" id="945747"/>
    <lineage>
        <taxon>Bacteria</taxon>
        <taxon>Bacillati</taxon>
        <taxon>Cyanobacteriota</taxon>
        <taxon>Cyanophyceae</taxon>
        <taxon>Spirulinales</taxon>
        <taxon>Lusitaniellaceae</taxon>
        <taxon>Lusitaniella</taxon>
    </lineage>
</organism>
<dbReference type="Gene3D" id="2.70.70.10">
    <property type="entry name" value="Glucose Permease (Domain IIA)"/>
    <property type="match status" value="1"/>
</dbReference>
<feature type="region of interest" description="Disordered" evidence="1">
    <location>
        <begin position="447"/>
        <end position="467"/>
    </location>
</feature>
<evidence type="ECO:0000313" key="4">
    <source>
        <dbReference type="Proteomes" id="UP000654482"/>
    </source>
</evidence>
<dbReference type="Pfam" id="PF01476">
    <property type="entry name" value="LysM"/>
    <property type="match status" value="1"/>
</dbReference>
<sequence length="670" mass="72059">MKRSLTQKAQPINHCSTNSFEMDAQLSNQESNTQKASSPEGSRRSRHSAALSLAAISMGATAGVLLANQGDEAKAAEPISPQNSLPVNATGNPYQVLATQQIEIDSEAKQNAVRSATEPLVQDRSLNAGVQALATQPLETSTLQSGKLIANQPYAIPSTAETLLDKRHGKVARKQLDEQLLQSNPAIAALSDVELTQPSITSQQTPDSAEIAATPSLEQASDFNTPTVIPVPQPEVAASPLQEQQLATESAQPIIIPVPTAETPSDSSELDGVTLQPDFQQELPKPQLVVPQAETESVYSVQSGDTIDEIALRFGVSRSDLTRANNLTNPHQIQIAQELKIPQPQSVYPRTNQYETLVTGVTEVAKPEETAQPELIASAEETVVIPTQPVASSETPSSQSVPAQTVFSSASPVIPNEEEQSQEEVAYNSNPYVERLKADIMRMREEYRTQRQATQAQESTHSSQAVAAEPVNANQSVNPEWQTDRSGVLEVQVEDRRQAPTVVAAAPTTPQQYNSVLRTPTGERVSPELPSLSPDQYLPESPARFNGYMWPTTGVVTSGYGRRWGRMHKGIDIAGPTGTPIVAAAPGEVVTAGWNSGGYGNLVDIKHPDGSITRYAHNSRILVSKGQWVEQGERISLMGSTGYSTGPHLHFELRPNGGNATNPMAYLPPK</sequence>
<dbReference type="EMBL" id="JADEWZ010000044">
    <property type="protein sequence ID" value="MBE9118347.1"/>
    <property type="molecule type" value="Genomic_DNA"/>
</dbReference>
<accession>A0A8J7E0H2</accession>
<protein>
    <submittedName>
        <fullName evidence="3">Peptidoglycan DD-metalloendopeptidase family protein</fullName>
    </submittedName>
</protein>
<dbReference type="GO" id="GO:0004222">
    <property type="term" value="F:metalloendopeptidase activity"/>
    <property type="evidence" value="ECO:0007669"/>
    <property type="project" value="TreeGrafter"/>
</dbReference>
<dbReference type="InterPro" id="IPR018392">
    <property type="entry name" value="LysM"/>
</dbReference>
<evidence type="ECO:0000256" key="1">
    <source>
        <dbReference type="SAM" id="MobiDB-lite"/>
    </source>
</evidence>
<reference evidence="3" key="1">
    <citation type="submission" date="2020-10" db="EMBL/GenBank/DDBJ databases">
        <authorList>
            <person name="Castelo-Branco R."/>
            <person name="Eusebio N."/>
            <person name="Adriana R."/>
            <person name="Vieira A."/>
            <person name="Brugerolle De Fraissinette N."/>
            <person name="Rezende De Castro R."/>
            <person name="Schneider M.P."/>
            <person name="Vasconcelos V."/>
            <person name="Leao P.N."/>
        </authorList>
    </citation>
    <scope>NUCLEOTIDE SEQUENCE</scope>
    <source>
        <strain evidence="3">LEGE 07157</strain>
    </source>
</reference>
<evidence type="ECO:0000313" key="3">
    <source>
        <dbReference type="EMBL" id="MBE9118347.1"/>
    </source>
</evidence>
<dbReference type="SMART" id="SM00257">
    <property type="entry name" value="LysM"/>
    <property type="match status" value="1"/>
</dbReference>
<proteinExistence type="predicted"/>
<dbReference type="InterPro" id="IPR011055">
    <property type="entry name" value="Dup_hybrid_motif"/>
</dbReference>